<dbReference type="PaxDb" id="6945-B7PF71"/>
<organism>
    <name type="scientific">Ixodes scapularis</name>
    <name type="common">Black-legged tick</name>
    <name type="synonym">Deer tick</name>
    <dbReference type="NCBI Taxonomy" id="6945"/>
    <lineage>
        <taxon>Eukaryota</taxon>
        <taxon>Metazoa</taxon>
        <taxon>Ecdysozoa</taxon>
        <taxon>Arthropoda</taxon>
        <taxon>Chelicerata</taxon>
        <taxon>Arachnida</taxon>
        <taxon>Acari</taxon>
        <taxon>Parasitiformes</taxon>
        <taxon>Ixodida</taxon>
        <taxon>Ixodoidea</taxon>
        <taxon>Ixodidae</taxon>
        <taxon>Ixodinae</taxon>
        <taxon>Ixodes</taxon>
    </lineage>
</organism>
<evidence type="ECO:0000313" key="2">
    <source>
        <dbReference type="EnsemblMetazoa" id="ISCW004693-PA"/>
    </source>
</evidence>
<dbReference type="HOGENOM" id="CLU_169201_0_0_1"/>
<name>B7PF71_IXOSC</name>
<dbReference type="AlphaFoldDB" id="B7PF71"/>
<protein>
    <submittedName>
        <fullName evidence="1 2">Uncharacterized protein</fullName>
    </submittedName>
</protein>
<keyword evidence="3" id="KW-1185">Reference proteome</keyword>
<dbReference type="EMBL" id="DS699732">
    <property type="protein sequence ID" value="EEC05243.1"/>
    <property type="molecule type" value="Genomic_DNA"/>
</dbReference>
<dbReference type="VEuPathDB" id="VectorBase:ISCP_032496"/>
<reference evidence="1 3" key="1">
    <citation type="submission" date="2008-03" db="EMBL/GenBank/DDBJ databases">
        <title>Annotation of Ixodes scapularis.</title>
        <authorList>
            <consortium name="Ixodes scapularis Genome Project Consortium"/>
            <person name="Caler E."/>
            <person name="Hannick L.I."/>
            <person name="Bidwell S."/>
            <person name="Joardar V."/>
            <person name="Thiagarajan M."/>
            <person name="Amedeo P."/>
            <person name="Galinsky K.J."/>
            <person name="Schobel S."/>
            <person name="Inman J."/>
            <person name="Hostetler J."/>
            <person name="Miller J."/>
            <person name="Hammond M."/>
            <person name="Megy K."/>
            <person name="Lawson D."/>
            <person name="Kodira C."/>
            <person name="Sutton G."/>
            <person name="Meyer J."/>
            <person name="Hill C.A."/>
            <person name="Birren B."/>
            <person name="Nene V."/>
            <person name="Collins F."/>
            <person name="Alarcon-Chaidez F."/>
            <person name="Wikel S."/>
            <person name="Strausberg R."/>
        </authorList>
    </citation>
    <scope>NUCLEOTIDE SEQUENCE [LARGE SCALE GENOMIC DNA]</scope>
    <source>
        <strain evidence="3">Wikel</strain>
        <strain evidence="1">Wikel colony</strain>
    </source>
</reference>
<reference evidence="2" key="2">
    <citation type="submission" date="2020-05" db="UniProtKB">
        <authorList>
            <consortium name="EnsemblMetazoa"/>
        </authorList>
    </citation>
    <scope>IDENTIFICATION</scope>
    <source>
        <strain evidence="2">wikel</strain>
    </source>
</reference>
<proteinExistence type="predicted"/>
<dbReference type="EMBL" id="ABJB010088482">
    <property type="status" value="NOT_ANNOTATED_CDS"/>
    <property type="molecule type" value="Genomic_DNA"/>
</dbReference>
<gene>
    <name evidence="1" type="ORF">IscW_ISCW004693</name>
</gene>
<dbReference type="EnsemblMetazoa" id="ISCW004693-RA">
    <property type="protein sequence ID" value="ISCW004693-PA"/>
    <property type="gene ID" value="ISCW004693"/>
</dbReference>
<evidence type="ECO:0000313" key="1">
    <source>
        <dbReference type="EMBL" id="EEC05243.1"/>
    </source>
</evidence>
<dbReference type="OrthoDB" id="6492864at2759"/>
<accession>B7PF71</accession>
<dbReference type="Proteomes" id="UP000001555">
    <property type="component" value="Unassembled WGS sequence"/>
</dbReference>
<dbReference type="InParanoid" id="B7PF71"/>
<dbReference type="VEuPathDB" id="VectorBase:ISCI004693"/>
<sequence>MNIAARTSVSNENPPNLGKLLKLDLGDWFPEDRVAQKRADIRDLILRLHVQQHPGSDFPDQWRLEEEALAAQQCLQVSGSDDCDRPQQTAPTTVVFTAAPVPNTIVLVYPQSSSVS</sequence>
<evidence type="ECO:0000313" key="3">
    <source>
        <dbReference type="Proteomes" id="UP000001555"/>
    </source>
</evidence>
<dbReference type="VEuPathDB" id="VectorBase:ISCW004693"/>